<evidence type="ECO:0000313" key="1">
    <source>
        <dbReference type="EMBL" id="KAJ9589062.1"/>
    </source>
</evidence>
<reference evidence="1" key="2">
    <citation type="submission" date="2023-05" db="EMBL/GenBank/DDBJ databases">
        <authorList>
            <person name="Fouks B."/>
        </authorList>
    </citation>
    <scope>NUCLEOTIDE SEQUENCE</scope>
    <source>
        <strain evidence="1">Stay&amp;Tobe</strain>
        <tissue evidence="1">Testes</tissue>
    </source>
</reference>
<sequence>CLNVDLYSPKKKRSRQINRKTQDWSFRSRVSMGYLIQPHITYFILLKTVQG</sequence>
<dbReference type="EMBL" id="JASPKZ010005284">
    <property type="protein sequence ID" value="KAJ9589062.1"/>
    <property type="molecule type" value="Genomic_DNA"/>
</dbReference>
<evidence type="ECO:0000313" key="2">
    <source>
        <dbReference type="Proteomes" id="UP001233999"/>
    </source>
</evidence>
<proteinExistence type="predicted"/>
<gene>
    <name evidence="1" type="ORF">L9F63_017656</name>
</gene>
<protein>
    <submittedName>
        <fullName evidence="1">Uncharacterized protein</fullName>
    </submittedName>
</protein>
<name>A0AAD8EGV3_DIPPU</name>
<dbReference type="Proteomes" id="UP001233999">
    <property type="component" value="Unassembled WGS sequence"/>
</dbReference>
<feature type="non-terminal residue" evidence="1">
    <location>
        <position position="51"/>
    </location>
</feature>
<reference evidence="1" key="1">
    <citation type="journal article" date="2023" name="IScience">
        <title>Live-bearing cockroach genome reveals convergent evolutionary mechanisms linked to viviparity in insects and beyond.</title>
        <authorList>
            <person name="Fouks B."/>
            <person name="Harrison M.C."/>
            <person name="Mikhailova A.A."/>
            <person name="Marchal E."/>
            <person name="English S."/>
            <person name="Carruthers M."/>
            <person name="Jennings E.C."/>
            <person name="Chiamaka E.L."/>
            <person name="Frigard R.A."/>
            <person name="Pippel M."/>
            <person name="Attardo G.M."/>
            <person name="Benoit J.B."/>
            <person name="Bornberg-Bauer E."/>
            <person name="Tobe S.S."/>
        </authorList>
    </citation>
    <scope>NUCLEOTIDE SEQUENCE</scope>
    <source>
        <strain evidence="1">Stay&amp;Tobe</strain>
    </source>
</reference>
<dbReference type="AlphaFoldDB" id="A0AAD8EGV3"/>
<accession>A0AAD8EGV3</accession>
<comment type="caution">
    <text evidence="1">The sequence shown here is derived from an EMBL/GenBank/DDBJ whole genome shotgun (WGS) entry which is preliminary data.</text>
</comment>
<feature type="non-terminal residue" evidence="1">
    <location>
        <position position="1"/>
    </location>
</feature>
<keyword evidence="2" id="KW-1185">Reference proteome</keyword>
<organism evidence="1 2">
    <name type="scientific">Diploptera punctata</name>
    <name type="common">Pacific beetle cockroach</name>
    <dbReference type="NCBI Taxonomy" id="6984"/>
    <lineage>
        <taxon>Eukaryota</taxon>
        <taxon>Metazoa</taxon>
        <taxon>Ecdysozoa</taxon>
        <taxon>Arthropoda</taxon>
        <taxon>Hexapoda</taxon>
        <taxon>Insecta</taxon>
        <taxon>Pterygota</taxon>
        <taxon>Neoptera</taxon>
        <taxon>Polyneoptera</taxon>
        <taxon>Dictyoptera</taxon>
        <taxon>Blattodea</taxon>
        <taxon>Blaberoidea</taxon>
        <taxon>Blaberidae</taxon>
        <taxon>Diplopterinae</taxon>
        <taxon>Diploptera</taxon>
    </lineage>
</organism>